<evidence type="ECO:0000313" key="1">
    <source>
        <dbReference type="EMBL" id="PIR77509.1"/>
    </source>
</evidence>
<accession>A0A2M6P1S6</accession>
<reference evidence="2" key="1">
    <citation type="submission" date="2017-09" db="EMBL/GenBank/DDBJ databases">
        <title>Depth-based differentiation of microbial function through sediment-hosted aquifers and enrichment of novel symbionts in the deep terrestrial subsurface.</title>
        <authorList>
            <person name="Probst A.J."/>
            <person name="Ladd B."/>
            <person name="Jarett J.K."/>
            <person name="Geller-Mcgrath D.E."/>
            <person name="Sieber C.M.K."/>
            <person name="Emerson J.B."/>
            <person name="Anantharaman K."/>
            <person name="Thomas B.C."/>
            <person name="Malmstrom R."/>
            <person name="Stieglmeier M."/>
            <person name="Klingl A."/>
            <person name="Woyke T."/>
            <person name="Ryan C.M."/>
            <person name="Banfield J.F."/>
        </authorList>
    </citation>
    <scope>NUCLEOTIDE SEQUENCE [LARGE SCALE GENOMIC DNA]</scope>
</reference>
<dbReference type="AlphaFoldDB" id="A0A2M6P1S6"/>
<evidence type="ECO:0000313" key="2">
    <source>
        <dbReference type="Proteomes" id="UP000228528"/>
    </source>
</evidence>
<dbReference type="EMBL" id="PFBW01000092">
    <property type="protein sequence ID" value="PIR77509.1"/>
    <property type="molecule type" value="Genomic_DNA"/>
</dbReference>
<feature type="non-terminal residue" evidence="1">
    <location>
        <position position="342"/>
    </location>
</feature>
<gene>
    <name evidence="1" type="ORF">COU30_02075</name>
</gene>
<name>A0A2M6P1S6_9BACT</name>
<comment type="caution">
    <text evidence="1">The sequence shown here is derived from an EMBL/GenBank/DDBJ whole genome shotgun (WGS) entry which is preliminary data.</text>
</comment>
<dbReference type="Proteomes" id="UP000228528">
    <property type="component" value="Unassembled WGS sequence"/>
</dbReference>
<organism evidence="1 2">
    <name type="scientific">Candidatus Magasanikbacteria bacterium CG10_big_fil_rev_8_21_14_0_10_38_6</name>
    <dbReference type="NCBI Taxonomy" id="1974647"/>
    <lineage>
        <taxon>Bacteria</taxon>
        <taxon>Candidatus Magasanikiibacteriota</taxon>
    </lineage>
</organism>
<proteinExistence type="predicted"/>
<feature type="non-terminal residue" evidence="1">
    <location>
        <position position="1"/>
    </location>
</feature>
<sequence>GDCNNGASNNPRGLTNFIQQSSLNVQVRSCDDSVCSGESWIDITDTSPQDLSLDNNTYFQYKVDFISPDTSVSPSLESVEINYDILNTAPVVEILFPLNGQLYLDGNFDLNFSVIDGEGNLDSCWYSLDSGVTNVSLGGCMNVTLDLADDSYSLVIYANDSLGLIASDSVGFYIDSTGVSVSIVEPTGKKSYRENIVLDFDVVGGVNCWYNVKTSIGGAVIENTTLVDCANSSFDVSSDGNYVLNLFANNSFGSFNLDSSNFSVDSSGGSVVIVNTPSGSGSGGSSSFTRASVVAKLEVENISVISLIGEERNLLASVKNVGKVSANKCNLVVSKGYERYVD</sequence>
<protein>
    <submittedName>
        <fullName evidence="1">Uncharacterized protein</fullName>
    </submittedName>
</protein>